<dbReference type="Gene3D" id="3.40.190.10">
    <property type="entry name" value="Periplasmic binding protein-like II"/>
    <property type="match status" value="2"/>
</dbReference>
<sequence length="441" mass="48216">MKKSVKRIASTLAICSVMGMTLAACGGNSAGDPQAQKGSADGTKPVTLRFSWWGNDTRHQATLKAIDAYTKLHPNVKIEAEYTGFDGFYNKLLTQFAGSTAPDLFQFTYEWDNDMYDFLLDLKQSKSLDTSGYDPSVLNNFANYKDKMVMAPAGATATSLFYNQAFFQKFGIPETTEWTWDNLLEIGKKVHAQDPNAYLMSADIDVIYKLILQPYVAQMTGKNWINDDYTPAFDNAALTKGLAYLSELYKGGVLEPFGDSSAFVGKMEQNPKWIKGQVGVLFDYISAFDKYKQSVPDGKLGVAAYPMAPNALQSGNPIAAGTGFAVNKTSPNAEEAVKFINWMVNDKDAALILGAQRGIPATSTARKALEDAKQLDPNITKGLDLAAKQKTIAPNVISINADLAQIAKDTLQKLIYQKETPEQAADEIVKAYGSKLTALKK</sequence>
<gene>
    <name evidence="2" type="primary">yesO_17</name>
    <name evidence="2" type="ORF">SK3146_05379</name>
</gene>
<dbReference type="CDD" id="cd13585">
    <property type="entry name" value="PBP2_TMBP_like"/>
    <property type="match status" value="1"/>
</dbReference>
<dbReference type="RefSeq" id="WP_249861654.1">
    <property type="nucleotide sequence ID" value="NZ_CP027059.1"/>
</dbReference>
<evidence type="ECO:0000256" key="1">
    <source>
        <dbReference type="SAM" id="SignalP"/>
    </source>
</evidence>
<dbReference type="EMBL" id="CP027059">
    <property type="protein sequence ID" value="UQZ86087.1"/>
    <property type="molecule type" value="Genomic_DNA"/>
</dbReference>
<evidence type="ECO:0000313" key="2">
    <source>
        <dbReference type="EMBL" id="UQZ86087.1"/>
    </source>
</evidence>
<dbReference type="InterPro" id="IPR006059">
    <property type="entry name" value="SBP"/>
</dbReference>
<dbReference type="InterPro" id="IPR050490">
    <property type="entry name" value="Bact_solute-bd_prot1"/>
</dbReference>
<dbReference type="PANTHER" id="PTHR43649">
    <property type="entry name" value="ARABINOSE-BINDING PROTEIN-RELATED"/>
    <property type="match status" value="1"/>
</dbReference>
<proteinExistence type="predicted"/>
<keyword evidence="1" id="KW-0732">Signal</keyword>
<dbReference type="SUPFAM" id="SSF53850">
    <property type="entry name" value="Periplasmic binding protein-like II"/>
    <property type="match status" value="1"/>
</dbReference>
<reference evidence="2" key="1">
    <citation type="submission" date="2018-02" db="EMBL/GenBank/DDBJ databases">
        <authorList>
            <person name="Kim S.-K."/>
            <person name="Jung H.-I."/>
            <person name="Lee S.-W."/>
        </authorList>
    </citation>
    <scope>NUCLEOTIDE SEQUENCE</scope>
    <source>
        <strain evidence="2">SK3146</strain>
    </source>
</reference>
<evidence type="ECO:0000313" key="3">
    <source>
        <dbReference type="Proteomes" id="UP001057134"/>
    </source>
</evidence>
<keyword evidence="3" id="KW-1185">Reference proteome</keyword>
<dbReference type="Proteomes" id="UP001057134">
    <property type="component" value="Chromosome"/>
</dbReference>
<dbReference type="PANTHER" id="PTHR43649:SF12">
    <property type="entry name" value="DIACETYLCHITOBIOSE BINDING PROTEIN DASA"/>
    <property type="match status" value="1"/>
</dbReference>
<feature type="chain" id="PRO_5046997423" evidence="1">
    <location>
        <begin position="24"/>
        <end position="441"/>
    </location>
</feature>
<name>A0ABY4RVF2_9BACL</name>
<organism evidence="2 3">
    <name type="scientific">Paenibacillus konkukensis</name>
    <dbReference type="NCBI Taxonomy" id="2020716"/>
    <lineage>
        <taxon>Bacteria</taxon>
        <taxon>Bacillati</taxon>
        <taxon>Bacillota</taxon>
        <taxon>Bacilli</taxon>
        <taxon>Bacillales</taxon>
        <taxon>Paenibacillaceae</taxon>
        <taxon>Paenibacillus</taxon>
    </lineage>
</organism>
<dbReference type="PROSITE" id="PS51257">
    <property type="entry name" value="PROKAR_LIPOPROTEIN"/>
    <property type="match status" value="1"/>
</dbReference>
<accession>A0ABY4RVF2</accession>
<feature type="signal peptide" evidence="1">
    <location>
        <begin position="1"/>
        <end position="23"/>
    </location>
</feature>
<dbReference type="Pfam" id="PF01547">
    <property type="entry name" value="SBP_bac_1"/>
    <property type="match status" value="1"/>
</dbReference>
<reference evidence="2" key="2">
    <citation type="journal article" date="2021" name="J Anim Sci Technol">
        <title>Complete genome sequence of Paenibacillus konkukensis sp. nov. SK3146 as a potential probiotic strain.</title>
        <authorList>
            <person name="Jung H.I."/>
            <person name="Park S."/>
            <person name="Niu K.M."/>
            <person name="Lee S.W."/>
            <person name="Kothari D."/>
            <person name="Yi K.J."/>
            <person name="Kim S.K."/>
        </authorList>
    </citation>
    <scope>NUCLEOTIDE SEQUENCE</scope>
    <source>
        <strain evidence="2">SK3146</strain>
    </source>
</reference>
<protein>
    <submittedName>
        <fullName evidence="2">ABC transporter substrate-binding protein YesO</fullName>
    </submittedName>
</protein>